<evidence type="ECO:0000313" key="1">
    <source>
        <dbReference type="EMBL" id="VYT46977.1"/>
    </source>
</evidence>
<organism evidence="1">
    <name type="scientific">Citrobacter amalonaticus</name>
    <dbReference type="NCBI Taxonomy" id="35703"/>
    <lineage>
        <taxon>Bacteria</taxon>
        <taxon>Pseudomonadati</taxon>
        <taxon>Pseudomonadota</taxon>
        <taxon>Gammaproteobacteria</taxon>
        <taxon>Enterobacterales</taxon>
        <taxon>Enterobacteriaceae</taxon>
        <taxon>Citrobacter</taxon>
    </lineage>
</organism>
<sequence length="266" mass="30353">MHSTDPTCQNKITRTLVIICLCLFNEQWQSKTLSTRIGMKVGREPLREENNVTSPIRQNLFERECDMPLLEARHLALLLLGLDASQPANALPEEHQENYRILHDAISRTIKATGMVSAPTNKRMFYADEMFALAWRLIDDELTPPEIKARSLKAVMKLSRNSRGRKWLKTLGDDALPDLTASTQPSQRGMHKRDKARENTARLCWLLVQLLVEETDGRYGTSDKPTSDQILRKLKALAQEQELPLDGLGRGTFYEVLKMGRKGERK</sequence>
<dbReference type="EMBL" id="CACRTI010000015">
    <property type="protein sequence ID" value="VYT46977.1"/>
    <property type="molecule type" value="Genomic_DNA"/>
</dbReference>
<dbReference type="AlphaFoldDB" id="A0A6N2WZ39"/>
<gene>
    <name evidence="1" type="ORF">CALFYP1_00364</name>
</gene>
<protein>
    <submittedName>
        <fullName evidence="1">Uncharacterized protein</fullName>
    </submittedName>
</protein>
<reference evidence="1" key="1">
    <citation type="submission" date="2019-11" db="EMBL/GenBank/DDBJ databases">
        <authorList>
            <person name="Feng L."/>
        </authorList>
    </citation>
    <scope>NUCLEOTIDE SEQUENCE</scope>
    <source>
        <strain evidence="1">CAmalonaticusLFYP1</strain>
    </source>
</reference>
<accession>A0A6N2WZ39</accession>
<name>A0A6N2WZ39_CITAM</name>
<proteinExistence type="predicted"/>